<evidence type="ECO:0000259" key="2">
    <source>
        <dbReference type="PROSITE" id="PS51819"/>
    </source>
</evidence>
<evidence type="ECO:0000256" key="1">
    <source>
        <dbReference type="ARBA" id="ARBA00022723"/>
    </source>
</evidence>
<dbReference type="Proteomes" id="UP000500970">
    <property type="component" value="Chromosome"/>
</dbReference>
<dbReference type="EMBL" id="CP053985">
    <property type="protein sequence ID" value="QKH38356.1"/>
    <property type="molecule type" value="Genomic_DNA"/>
</dbReference>
<dbReference type="Gene3D" id="3.10.180.10">
    <property type="entry name" value="2,3-Dihydroxybiphenyl 1,2-Dioxygenase, domain 1"/>
    <property type="match status" value="1"/>
</dbReference>
<dbReference type="GO" id="GO:0046872">
    <property type="term" value="F:metal ion binding"/>
    <property type="evidence" value="ECO:0007669"/>
    <property type="project" value="UniProtKB-KW"/>
</dbReference>
<protein>
    <submittedName>
        <fullName evidence="3">VOC family protein</fullName>
    </submittedName>
</protein>
<name>A0A7D4I3V4_9BURK</name>
<gene>
    <name evidence="3" type="ORF">FOC84_26835</name>
</gene>
<dbReference type="RefSeq" id="WP_173147611.1">
    <property type="nucleotide sequence ID" value="NZ_CP053985.1"/>
</dbReference>
<dbReference type="Pfam" id="PF00903">
    <property type="entry name" value="Glyoxalase"/>
    <property type="match status" value="1"/>
</dbReference>
<evidence type="ECO:0000313" key="3">
    <source>
        <dbReference type="EMBL" id="QKH38356.1"/>
    </source>
</evidence>
<keyword evidence="1" id="KW-0479">Metal-binding</keyword>
<dbReference type="PANTHER" id="PTHR43048">
    <property type="entry name" value="METHYLMALONYL-COA EPIMERASE"/>
    <property type="match status" value="1"/>
</dbReference>
<dbReference type="InterPro" id="IPR004360">
    <property type="entry name" value="Glyas_Fos-R_dOase_dom"/>
</dbReference>
<dbReference type="GO" id="GO:0004493">
    <property type="term" value="F:methylmalonyl-CoA epimerase activity"/>
    <property type="evidence" value="ECO:0007669"/>
    <property type="project" value="TreeGrafter"/>
</dbReference>
<organism evidence="3 4">
    <name type="scientific">Achromobacter pestifer</name>
    <dbReference type="NCBI Taxonomy" id="1353889"/>
    <lineage>
        <taxon>Bacteria</taxon>
        <taxon>Pseudomonadati</taxon>
        <taxon>Pseudomonadota</taxon>
        <taxon>Betaproteobacteria</taxon>
        <taxon>Burkholderiales</taxon>
        <taxon>Alcaligenaceae</taxon>
        <taxon>Achromobacter</taxon>
    </lineage>
</organism>
<dbReference type="AlphaFoldDB" id="A0A7D4I3V4"/>
<keyword evidence="4" id="KW-1185">Reference proteome</keyword>
<dbReference type="InterPro" id="IPR037523">
    <property type="entry name" value="VOC_core"/>
</dbReference>
<dbReference type="PROSITE" id="PS51819">
    <property type="entry name" value="VOC"/>
    <property type="match status" value="1"/>
</dbReference>
<proteinExistence type="predicted"/>
<dbReference type="InterPro" id="IPR029068">
    <property type="entry name" value="Glyas_Bleomycin-R_OHBP_Dase"/>
</dbReference>
<dbReference type="PANTHER" id="PTHR43048:SF3">
    <property type="entry name" value="METHYLMALONYL-COA EPIMERASE, MITOCHONDRIAL"/>
    <property type="match status" value="1"/>
</dbReference>
<dbReference type="KEGG" id="apes:FOC84_26835"/>
<dbReference type="GO" id="GO:0046491">
    <property type="term" value="P:L-methylmalonyl-CoA metabolic process"/>
    <property type="evidence" value="ECO:0007669"/>
    <property type="project" value="TreeGrafter"/>
</dbReference>
<feature type="domain" description="VOC" evidence="2">
    <location>
        <begin position="11"/>
        <end position="163"/>
    </location>
</feature>
<dbReference type="SUPFAM" id="SSF54593">
    <property type="entry name" value="Glyoxalase/Bleomycin resistance protein/Dihydroxybiphenyl dioxygenase"/>
    <property type="match status" value="1"/>
</dbReference>
<reference evidence="3 4" key="1">
    <citation type="submission" date="2020-05" db="EMBL/GenBank/DDBJ databases">
        <title>FDA dAtabase for Regulatory Grade micrObial Sequences (FDA-ARGOS): Supporting development and validation of Infectious Disease Dx tests.</title>
        <authorList>
            <person name="Sproer C."/>
            <person name="Gronow S."/>
            <person name="Severitt S."/>
            <person name="Schroder I."/>
            <person name="Tallon L."/>
            <person name="Sadzewicz L."/>
            <person name="Zhao X."/>
            <person name="Vavikolanu K."/>
            <person name="Mehta A."/>
            <person name="Aluvathingal J."/>
            <person name="Nadendla S."/>
            <person name="Myers T."/>
            <person name="Yan Y."/>
            <person name="Sichtig H."/>
        </authorList>
    </citation>
    <scope>NUCLEOTIDE SEQUENCE [LARGE SCALE GENOMIC DNA]</scope>
    <source>
        <strain evidence="3 4">FDAARGOS_790</strain>
    </source>
</reference>
<accession>A0A7D4I3V4</accession>
<sequence>MNNSVLPGLMHVDHVALTVPDLDRAVDFYRDVMGAVELYRLGPFDAASMPRGPDGSDWTEAHLRVPGARLQLVMLALGSNLMLELFRYELPGDARQIPPRNCDLGASHIAFKVASMDAALAHLRRAGVATMAGPVAVTSGPCAGLRINYFLDPFGNQLELVEYGELPFMRDTTAALYARGAGHQERKRG</sequence>
<evidence type="ECO:0000313" key="4">
    <source>
        <dbReference type="Proteomes" id="UP000500970"/>
    </source>
</evidence>
<dbReference type="InterPro" id="IPR051785">
    <property type="entry name" value="MMCE/EMCE_epimerase"/>
</dbReference>